<accession>A0ABR7M7K9</accession>
<dbReference type="EMBL" id="MBUA01000012">
    <property type="protein sequence ID" value="MBC6490993.1"/>
    <property type="molecule type" value="Genomic_DNA"/>
</dbReference>
<organism evidence="1 2">
    <name type="scientific">Flavihumibacter stibioxidans</name>
    <dbReference type="NCBI Taxonomy" id="1834163"/>
    <lineage>
        <taxon>Bacteria</taxon>
        <taxon>Pseudomonadati</taxon>
        <taxon>Bacteroidota</taxon>
        <taxon>Chitinophagia</taxon>
        <taxon>Chitinophagales</taxon>
        <taxon>Chitinophagaceae</taxon>
        <taxon>Flavihumibacter</taxon>
    </lineage>
</organism>
<proteinExistence type="predicted"/>
<name>A0ABR7M7K9_9BACT</name>
<reference evidence="1 2" key="1">
    <citation type="submission" date="2016-07" db="EMBL/GenBank/DDBJ databases">
        <title>Genome analysis of Flavihumibacter stibioxidans YS-17.</title>
        <authorList>
            <person name="Shi K."/>
            <person name="Han Y."/>
            <person name="Wang G."/>
        </authorList>
    </citation>
    <scope>NUCLEOTIDE SEQUENCE [LARGE SCALE GENOMIC DNA]</scope>
    <source>
        <strain evidence="1 2">YS-17</strain>
    </source>
</reference>
<comment type="caution">
    <text evidence="1">The sequence shown here is derived from an EMBL/GenBank/DDBJ whole genome shotgun (WGS) entry which is preliminary data.</text>
</comment>
<evidence type="ECO:0008006" key="3">
    <source>
        <dbReference type="Google" id="ProtNLM"/>
    </source>
</evidence>
<evidence type="ECO:0000313" key="1">
    <source>
        <dbReference type="EMBL" id="MBC6490993.1"/>
    </source>
</evidence>
<protein>
    <recommendedName>
        <fullName evidence="3">Secreted protein</fullName>
    </recommendedName>
</protein>
<gene>
    <name evidence="1" type="ORF">BC349_08120</name>
</gene>
<evidence type="ECO:0000313" key="2">
    <source>
        <dbReference type="Proteomes" id="UP000765802"/>
    </source>
</evidence>
<keyword evidence="2" id="KW-1185">Reference proteome</keyword>
<sequence>MLFVYRQVIFLSLALCSDSGSNLNMMSSSFFRDRFTMPSFSFPRKARSSVFLGSSYSPPQFKSEFAVLRITDNG</sequence>
<dbReference type="Proteomes" id="UP000765802">
    <property type="component" value="Unassembled WGS sequence"/>
</dbReference>